<dbReference type="EMBL" id="SNXS01000001">
    <property type="protein sequence ID" value="TDP74157.1"/>
    <property type="molecule type" value="Genomic_DNA"/>
</dbReference>
<dbReference type="InParanoid" id="A0A4R6QS63"/>
<comment type="caution">
    <text evidence="1">The sequence shown here is derived from an EMBL/GenBank/DDBJ whole genome shotgun (WGS) entry which is preliminary data.</text>
</comment>
<proteinExistence type="predicted"/>
<evidence type="ECO:0000313" key="1">
    <source>
        <dbReference type="EMBL" id="TDP74157.1"/>
    </source>
</evidence>
<keyword evidence="2" id="KW-1185">Reference proteome</keyword>
<dbReference type="Proteomes" id="UP000295361">
    <property type="component" value="Unassembled WGS sequence"/>
</dbReference>
<sequence>MSSVTASLPQSTQAATVRVACALFLASVAGCSSFDGVISSSKVDYRSASRQTAGLDVPPDLTQLAKDGRAQVQGGVVSASAMQQTAAAGPASNTALVANVAIAKTGDVSLERSGDQRWLLTSLTPEQLWPVLRTFWQERGMTVKLDQPQVGVMETDWAENRARIPSDGLRRFLGPILDNLYSSGERDMYRTRVERTAKGTEIYIAHKGLQEVATTRAKDDFRWAARPSEPQLEAEMLSRLMLKLGGKEEATTAVASSAKPVAASPSTAGLSENRSLADVPNSLQVKDGFDRAWRRVGQSLDRNGFTIEDRDRVQGLYFLRYADPTKAGKEEPNFFAKLFGAKVDTTAGRYRVSVKSVGEVSTVQVLDDKGAVQSDDIAKRIISLMMDDLR</sequence>
<reference evidence="1 2" key="1">
    <citation type="submission" date="2019-03" db="EMBL/GenBank/DDBJ databases">
        <title>Genomic Encyclopedia of Type Strains, Phase IV (KMG-IV): sequencing the most valuable type-strain genomes for metagenomic binning, comparative biology and taxonomic classification.</title>
        <authorList>
            <person name="Goeker M."/>
        </authorList>
    </citation>
    <scope>NUCLEOTIDE SEQUENCE [LARGE SCALE GENOMIC DNA]</scope>
    <source>
        <strain evidence="1 2">DSM 16998</strain>
    </source>
</reference>
<dbReference type="Gene3D" id="3.30.310.170">
    <property type="entry name" value="Outer membrane protein assembly factor BamC"/>
    <property type="match status" value="1"/>
</dbReference>
<dbReference type="InterPro" id="IPR010653">
    <property type="entry name" value="NlpB/DapX"/>
</dbReference>
<dbReference type="OrthoDB" id="5291099at2"/>
<name>A0A4R6QS63_9BURK</name>
<accession>A0A4R6QS63</accession>
<protein>
    <submittedName>
        <fullName evidence="1">Beta-barrel assembly machine subunit BamC</fullName>
    </submittedName>
</protein>
<organism evidence="1 2">
    <name type="scientific">Roseateles toxinivorans</name>
    <dbReference type="NCBI Taxonomy" id="270368"/>
    <lineage>
        <taxon>Bacteria</taxon>
        <taxon>Pseudomonadati</taxon>
        <taxon>Pseudomonadota</taxon>
        <taxon>Betaproteobacteria</taxon>
        <taxon>Burkholderiales</taxon>
        <taxon>Sphaerotilaceae</taxon>
        <taxon>Roseateles</taxon>
    </lineage>
</organism>
<dbReference type="Pfam" id="PF06804">
    <property type="entry name" value="Lipoprotein_18"/>
    <property type="match status" value="1"/>
</dbReference>
<evidence type="ECO:0000313" key="2">
    <source>
        <dbReference type="Proteomes" id="UP000295361"/>
    </source>
</evidence>
<dbReference type="AlphaFoldDB" id="A0A4R6QS63"/>
<gene>
    <name evidence="1" type="ORF">DES47_101209</name>
</gene>
<dbReference type="InterPro" id="IPR042268">
    <property type="entry name" value="BamC_C"/>
</dbReference>